<comment type="subcellular location">
    <subcellularLocation>
        <location evidence="9">Cell membrane</location>
        <topology evidence="9">Multi-pass membrane protein</topology>
    </subcellularLocation>
    <subcellularLocation>
        <location evidence="1">Membrane</location>
        <topology evidence="1">Multi-pass membrane protein</topology>
    </subcellularLocation>
</comment>
<evidence type="ECO:0000256" key="7">
    <source>
        <dbReference type="ARBA" id="ARBA00023136"/>
    </source>
</evidence>
<dbReference type="Pfam" id="PF01769">
    <property type="entry name" value="MgtE"/>
    <property type="match status" value="1"/>
</dbReference>
<dbReference type="Proteomes" id="UP000198461">
    <property type="component" value="Unassembled WGS sequence"/>
</dbReference>
<evidence type="ECO:0000256" key="8">
    <source>
        <dbReference type="PROSITE-ProRule" id="PRU00703"/>
    </source>
</evidence>
<evidence type="ECO:0000256" key="1">
    <source>
        <dbReference type="ARBA" id="ARBA00004141"/>
    </source>
</evidence>
<dbReference type="SUPFAM" id="SSF158791">
    <property type="entry name" value="MgtE N-terminal domain-like"/>
    <property type="match status" value="1"/>
</dbReference>
<keyword evidence="3 9" id="KW-0813">Transport</keyword>
<evidence type="ECO:0000259" key="10">
    <source>
        <dbReference type="PROSITE" id="PS51371"/>
    </source>
</evidence>
<protein>
    <recommendedName>
        <fullName evidence="9">Magnesium transporter MgtE</fullName>
    </recommendedName>
</protein>
<dbReference type="GO" id="GO:0046872">
    <property type="term" value="F:metal ion binding"/>
    <property type="evidence" value="ECO:0007669"/>
    <property type="project" value="UniProtKB-KW"/>
</dbReference>
<evidence type="ECO:0000256" key="4">
    <source>
        <dbReference type="ARBA" id="ARBA00022692"/>
    </source>
</evidence>
<evidence type="ECO:0000256" key="2">
    <source>
        <dbReference type="ARBA" id="ARBA00009749"/>
    </source>
</evidence>
<dbReference type="PROSITE" id="PS51371">
    <property type="entry name" value="CBS"/>
    <property type="match status" value="1"/>
</dbReference>
<dbReference type="Pfam" id="PF00571">
    <property type="entry name" value="CBS"/>
    <property type="match status" value="2"/>
</dbReference>
<dbReference type="PANTHER" id="PTHR43773">
    <property type="entry name" value="MAGNESIUM TRANSPORTER MGTE"/>
    <property type="match status" value="1"/>
</dbReference>
<evidence type="ECO:0000256" key="5">
    <source>
        <dbReference type="ARBA" id="ARBA00022842"/>
    </source>
</evidence>
<name>A0A1N6G4A9_9GAMM</name>
<dbReference type="Gene3D" id="1.25.60.10">
    <property type="entry name" value="MgtE N-terminal domain-like"/>
    <property type="match status" value="1"/>
</dbReference>
<sequence>MSEITLTPEQQEQLIEDILEAAQEKDVLRTEKLLKELVPEQIAQLLETTPPELRHFIWEHVEPEHHGEVLAHLNEEVRTKLLETLNREEIEELAEELETDDLADIAQSLSDENKAILLEALDEDERVAVETAMSYPEDTAGGLMNSDVISVRGDVTIETVMRYLRQLGELPDNLLELIVRDRHNHYLGVVKLSDLLTHEEDTKIEELLDASKPAVLVLTPAKDVAKLFEQNDWVDAAVVDSDNHILGRITIDDVVDIIREEAEHAQMAQAGLDEDEDIFTPPLVSARRRAFWLGINLLTAVFAAWVASFFEDTLDKIVALALMMPIVASMGGIGGTQTATIIIRAMAKGVLSGPNMRALIRKEILVGTLNGLFWALATGAFAWWWFGDALLGFVFGAAIFINLVAGAVAGALIPVILDRFKIDPALASGLMLTTVTDTMGFFALLGLATVIILRHSV</sequence>
<dbReference type="SUPFAM" id="SSF161093">
    <property type="entry name" value="MgtE membrane domain-like"/>
    <property type="match status" value="1"/>
</dbReference>
<dbReference type="InterPro" id="IPR036739">
    <property type="entry name" value="SLC41_membr_dom_sf"/>
</dbReference>
<keyword evidence="9" id="KW-1003">Cell membrane</keyword>
<feature type="transmembrane region" description="Helical" evidence="9">
    <location>
        <begin position="392"/>
        <end position="417"/>
    </location>
</feature>
<dbReference type="InterPro" id="IPR046342">
    <property type="entry name" value="CBS_dom_sf"/>
</dbReference>
<dbReference type="Pfam" id="PF03448">
    <property type="entry name" value="MgtE_N"/>
    <property type="match status" value="1"/>
</dbReference>
<dbReference type="SUPFAM" id="SSF54631">
    <property type="entry name" value="CBS-domain pair"/>
    <property type="match status" value="1"/>
</dbReference>
<comment type="function">
    <text evidence="9">Acts as a magnesium transporter.</text>
</comment>
<keyword evidence="9" id="KW-0479">Metal-binding</keyword>
<keyword evidence="6 9" id="KW-1133">Transmembrane helix</keyword>
<comment type="subunit">
    <text evidence="9">Homodimer.</text>
</comment>
<dbReference type="GO" id="GO:0005886">
    <property type="term" value="C:plasma membrane"/>
    <property type="evidence" value="ECO:0007669"/>
    <property type="project" value="UniProtKB-SubCell"/>
</dbReference>
<dbReference type="InterPro" id="IPR000644">
    <property type="entry name" value="CBS_dom"/>
</dbReference>
<evidence type="ECO:0000256" key="9">
    <source>
        <dbReference type="RuleBase" id="RU362011"/>
    </source>
</evidence>
<keyword evidence="5 9" id="KW-0460">Magnesium</keyword>
<dbReference type="EMBL" id="FSRE01000003">
    <property type="protein sequence ID" value="SIO02348.1"/>
    <property type="molecule type" value="Genomic_DNA"/>
</dbReference>
<dbReference type="Gene3D" id="3.10.580.10">
    <property type="entry name" value="CBS-domain"/>
    <property type="match status" value="1"/>
</dbReference>
<evidence type="ECO:0000313" key="11">
    <source>
        <dbReference type="EMBL" id="SIO02348.1"/>
    </source>
</evidence>
<keyword evidence="4 9" id="KW-0812">Transmembrane</keyword>
<gene>
    <name evidence="11" type="ORF">SAMN05443662_1185</name>
</gene>
<dbReference type="InterPro" id="IPR038076">
    <property type="entry name" value="MgtE_N_sf"/>
</dbReference>
<dbReference type="SMART" id="SM00116">
    <property type="entry name" value="CBS"/>
    <property type="match status" value="2"/>
</dbReference>
<dbReference type="PANTHER" id="PTHR43773:SF1">
    <property type="entry name" value="MAGNESIUM TRANSPORTER MGTE"/>
    <property type="match status" value="1"/>
</dbReference>
<dbReference type="InterPro" id="IPR006669">
    <property type="entry name" value="MgtE_transporter"/>
</dbReference>
<dbReference type="OrthoDB" id="9790355at2"/>
<dbReference type="InterPro" id="IPR006668">
    <property type="entry name" value="Mg_transptr_MgtE_intracell_dom"/>
</dbReference>
<dbReference type="GO" id="GO:0015095">
    <property type="term" value="F:magnesium ion transmembrane transporter activity"/>
    <property type="evidence" value="ECO:0007669"/>
    <property type="project" value="UniProtKB-UniRule"/>
</dbReference>
<dbReference type="RefSeq" id="WP_074201479.1">
    <property type="nucleotide sequence ID" value="NZ_FSRE01000003.1"/>
</dbReference>
<keyword evidence="8" id="KW-0129">CBS domain</keyword>
<feature type="transmembrane region" description="Helical" evidence="9">
    <location>
        <begin position="364"/>
        <end position="386"/>
    </location>
</feature>
<dbReference type="Gene3D" id="1.10.357.20">
    <property type="entry name" value="SLC41 divalent cation transporters, integral membrane domain"/>
    <property type="match status" value="1"/>
</dbReference>
<evidence type="ECO:0000256" key="6">
    <source>
        <dbReference type="ARBA" id="ARBA00022989"/>
    </source>
</evidence>
<organism evidence="11 12">
    <name type="scientific">Sulfurivirga caldicuralii</name>
    <dbReference type="NCBI Taxonomy" id="364032"/>
    <lineage>
        <taxon>Bacteria</taxon>
        <taxon>Pseudomonadati</taxon>
        <taxon>Pseudomonadota</taxon>
        <taxon>Gammaproteobacteria</taxon>
        <taxon>Thiotrichales</taxon>
        <taxon>Piscirickettsiaceae</taxon>
        <taxon>Sulfurivirga</taxon>
    </lineage>
</organism>
<feature type="transmembrane region" description="Helical" evidence="9">
    <location>
        <begin position="429"/>
        <end position="453"/>
    </location>
</feature>
<feature type="domain" description="CBS" evidence="10">
    <location>
        <begin position="144"/>
        <end position="206"/>
    </location>
</feature>
<evidence type="ECO:0000256" key="3">
    <source>
        <dbReference type="ARBA" id="ARBA00022448"/>
    </source>
</evidence>
<feature type="transmembrane region" description="Helical" evidence="9">
    <location>
        <begin position="322"/>
        <end position="343"/>
    </location>
</feature>
<dbReference type="NCBIfam" id="TIGR00400">
    <property type="entry name" value="mgtE"/>
    <property type="match status" value="1"/>
</dbReference>
<dbReference type="AlphaFoldDB" id="A0A1N6G4A9"/>
<dbReference type="SMART" id="SM00924">
    <property type="entry name" value="MgtE_N"/>
    <property type="match status" value="1"/>
</dbReference>
<keyword evidence="12" id="KW-1185">Reference proteome</keyword>
<dbReference type="STRING" id="364032.SAMN05443662_1185"/>
<comment type="similarity">
    <text evidence="2 9">Belongs to the SLC41A transporter family.</text>
</comment>
<dbReference type="InterPro" id="IPR006667">
    <property type="entry name" value="SLC41_membr_dom"/>
</dbReference>
<evidence type="ECO:0000313" key="12">
    <source>
        <dbReference type="Proteomes" id="UP000198461"/>
    </source>
</evidence>
<dbReference type="CDD" id="cd04606">
    <property type="entry name" value="CBS_pair_Mg_transporter"/>
    <property type="match status" value="1"/>
</dbReference>
<proteinExistence type="inferred from homology"/>
<feature type="transmembrane region" description="Helical" evidence="9">
    <location>
        <begin position="290"/>
        <end position="310"/>
    </location>
</feature>
<reference evidence="11 12" key="1">
    <citation type="submission" date="2016-11" db="EMBL/GenBank/DDBJ databases">
        <authorList>
            <person name="Jaros S."/>
            <person name="Januszkiewicz K."/>
            <person name="Wedrychowicz H."/>
        </authorList>
    </citation>
    <scope>NUCLEOTIDE SEQUENCE [LARGE SCALE GENOMIC DNA]</scope>
    <source>
        <strain evidence="11 12">DSM 17737</strain>
    </source>
</reference>
<keyword evidence="7 9" id="KW-0472">Membrane</keyword>
<accession>A0A1N6G4A9</accession>